<keyword evidence="6" id="KW-0378">Hydrolase</keyword>
<keyword evidence="5" id="KW-0418">Kinase</keyword>
<sequence>MSEIDNQPVRIQKLLTGVPGLDALLGGGLPEFSFNLLAGTPGSGKTTLAHQMMFALANPDRRAIFFTVLGESPLKMLRYQQQFPFFDFAKVNSSIKFVNLAADLLDGDFDRVLSRIIEEVQGFSPGLVFVDSFRSIVQSARSDDPGISGLQHLVQQLGMQMSSWQATSFLIGEYLVQEAESSPIFTVADGIIWMSQMSYRDSMIRKIQVVKMRGQAQSPGLHTFKISDSGIEVFSRAVASVELNNSASQVQGDAIRMSTGNTTLDQMMGGGVPQAYSVLVVGPSGSGKTILATQFLAEGVRVGEKGVIAAFEKSPHQLLSQELKRMIESGNVGVINTQSLDLSLDEIFHDMVENVRRLQAKRLVIDSLSGFELALSAVFREDFREALYRMVASLTAMGVTVLMTAELEDQYTSLKFSSSGNAFLADAIIMQRYVEISGQLRRVIAVVKVRSSTHSKDICFYTIAEDDICIGEALTNYVGILSGLPERV</sequence>
<dbReference type="RefSeq" id="WP_186921632.1">
    <property type="nucleotide sequence ID" value="NZ_JACOFW010000003.1"/>
</dbReference>
<evidence type="ECO:0000256" key="4">
    <source>
        <dbReference type="ARBA" id="ARBA00022737"/>
    </source>
</evidence>
<dbReference type="InterPro" id="IPR027417">
    <property type="entry name" value="P-loop_NTPase"/>
</dbReference>
<dbReference type="InterPro" id="IPR003593">
    <property type="entry name" value="AAA+_ATPase"/>
</dbReference>
<evidence type="ECO:0000313" key="9">
    <source>
        <dbReference type="Proteomes" id="UP000648257"/>
    </source>
</evidence>
<dbReference type="InterPro" id="IPR014774">
    <property type="entry name" value="KaiC-like_dom"/>
</dbReference>
<evidence type="ECO:0000259" key="7">
    <source>
        <dbReference type="PROSITE" id="PS51146"/>
    </source>
</evidence>
<dbReference type="EC" id="2.7.11.1" evidence="1"/>
<dbReference type="Proteomes" id="UP000648257">
    <property type="component" value="Unassembled WGS sequence"/>
</dbReference>
<evidence type="ECO:0000256" key="5">
    <source>
        <dbReference type="ARBA" id="ARBA00022777"/>
    </source>
</evidence>
<reference evidence="8 9" key="1">
    <citation type="submission" date="2020-08" db="EMBL/GenBank/DDBJ databases">
        <title>Novel species isolated from subtropical streams in China.</title>
        <authorList>
            <person name="Lu H."/>
        </authorList>
    </citation>
    <scope>NUCLEOTIDE SEQUENCE [LARGE SCALE GENOMIC DNA]</scope>
    <source>
        <strain evidence="8 9">KACC 16656</strain>
    </source>
</reference>
<keyword evidence="2" id="KW-0597">Phosphoprotein</keyword>
<keyword evidence="4" id="KW-0677">Repeat</keyword>
<dbReference type="InterPro" id="IPR030665">
    <property type="entry name" value="KaiC"/>
</dbReference>
<dbReference type="PROSITE" id="PS51146">
    <property type="entry name" value="KAIC"/>
    <property type="match status" value="2"/>
</dbReference>
<dbReference type="PANTHER" id="PTHR42926">
    <property type="match status" value="1"/>
</dbReference>
<dbReference type="InterPro" id="IPR051347">
    <property type="entry name" value="Circadian_clock_KaiC-rel"/>
</dbReference>
<dbReference type="EMBL" id="JACOFW010000003">
    <property type="protein sequence ID" value="MBC3806542.1"/>
    <property type="molecule type" value="Genomic_DNA"/>
</dbReference>
<evidence type="ECO:0000256" key="1">
    <source>
        <dbReference type="ARBA" id="ARBA00012513"/>
    </source>
</evidence>
<dbReference type="Gene3D" id="3.40.50.300">
    <property type="entry name" value="P-loop containing nucleotide triphosphate hydrolases"/>
    <property type="match status" value="2"/>
</dbReference>
<keyword evidence="3" id="KW-0808">Transferase</keyword>
<keyword evidence="9" id="KW-1185">Reference proteome</keyword>
<proteinExistence type="predicted"/>
<name>A0ABR6X0V3_9BURK</name>
<dbReference type="SMART" id="SM00382">
    <property type="entry name" value="AAA"/>
    <property type="match status" value="2"/>
</dbReference>
<organism evidence="8 9">
    <name type="scientific">Undibacterium seohonense</name>
    <dbReference type="NCBI Taxonomy" id="1344950"/>
    <lineage>
        <taxon>Bacteria</taxon>
        <taxon>Pseudomonadati</taxon>
        <taxon>Pseudomonadota</taxon>
        <taxon>Betaproteobacteria</taxon>
        <taxon>Burkholderiales</taxon>
        <taxon>Oxalobacteraceae</taxon>
        <taxon>Undibacterium</taxon>
    </lineage>
</organism>
<protein>
    <recommendedName>
        <fullName evidence="1">non-specific serine/threonine protein kinase</fullName>
        <ecNumber evidence="1">2.7.11.1</ecNumber>
    </recommendedName>
</protein>
<dbReference type="Pfam" id="PF06745">
    <property type="entry name" value="ATPase"/>
    <property type="match status" value="2"/>
</dbReference>
<gene>
    <name evidence="8" type="ORF">H8K52_04155</name>
</gene>
<accession>A0ABR6X0V3</accession>
<evidence type="ECO:0000256" key="6">
    <source>
        <dbReference type="ARBA" id="ARBA00022801"/>
    </source>
</evidence>
<feature type="domain" description="KaiC" evidence="7">
    <location>
        <begin position="12"/>
        <end position="249"/>
    </location>
</feature>
<evidence type="ECO:0000313" key="8">
    <source>
        <dbReference type="EMBL" id="MBC3806542.1"/>
    </source>
</evidence>
<evidence type="ECO:0000256" key="3">
    <source>
        <dbReference type="ARBA" id="ARBA00022679"/>
    </source>
</evidence>
<feature type="domain" description="KaiC" evidence="7">
    <location>
        <begin position="255"/>
        <end position="484"/>
    </location>
</feature>
<dbReference type="PIRSF" id="PIRSF039117">
    <property type="entry name" value="KaiC"/>
    <property type="match status" value="1"/>
</dbReference>
<dbReference type="PANTHER" id="PTHR42926:SF1">
    <property type="entry name" value="CIRCADIAN CLOCK OSCILLATOR PROTEIN KAIC 1"/>
    <property type="match status" value="1"/>
</dbReference>
<evidence type="ECO:0000256" key="2">
    <source>
        <dbReference type="ARBA" id="ARBA00022553"/>
    </source>
</evidence>
<comment type="caution">
    <text evidence="8">The sequence shown here is derived from an EMBL/GenBank/DDBJ whole genome shotgun (WGS) entry which is preliminary data.</text>
</comment>
<dbReference type="SUPFAM" id="SSF52540">
    <property type="entry name" value="P-loop containing nucleoside triphosphate hydrolases"/>
    <property type="match status" value="2"/>
</dbReference>
<dbReference type="InterPro" id="IPR010624">
    <property type="entry name" value="KaiC_dom"/>
</dbReference>